<dbReference type="SMART" id="SM00267">
    <property type="entry name" value="GGDEF"/>
    <property type="match status" value="1"/>
</dbReference>
<keyword evidence="1" id="KW-0812">Transmembrane</keyword>
<dbReference type="PROSITE" id="PS50887">
    <property type="entry name" value="GGDEF"/>
    <property type="match status" value="1"/>
</dbReference>
<keyword evidence="1" id="KW-1133">Transmembrane helix</keyword>
<keyword evidence="1" id="KW-0472">Membrane</keyword>
<dbReference type="InterPro" id="IPR000160">
    <property type="entry name" value="GGDEF_dom"/>
</dbReference>
<dbReference type="SUPFAM" id="SSF55073">
    <property type="entry name" value="Nucleotide cyclase"/>
    <property type="match status" value="1"/>
</dbReference>
<dbReference type="Pfam" id="PF00990">
    <property type="entry name" value="GGDEF"/>
    <property type="match status" value="1"/>
</dbReference>
<evidence type="ECO:0000313" key="4">
    <source>
        <dbReference type="Proteomes" id="UP000254060"/>
    </source>
</evidence>
<dbReference type="NCBIfam" id="TIGR00254">
    <property type="entry name" value="GGDEF"/>
    <property type="match status" value="1"/>
</dbReference>
<feature type="transmembrane region" description="Helical" evidence="1">
    <location>
        <begin position="179"/>
        <end position="198"/>
    </location>
</feature>
<feature type="transmembrane region" description="Helical" evidence="1">
    <location>
        <begin position="64"/>
        <end position="87"/>
    </location>
</feature>
<sequence>MRFRKYLVRSWLSWSLVFAGIIYSTWQSMGAFEWTLFWFIYTLGALFVMNPLKRRHLHFTFHEMFVFMTFFFYGLVPALIMGQLLLLTFQARSFTKRVGRRRFLHFYPLNTLIEAMILLIPGLVYLRLGGQIGPSVHLLEQGMALLAFFAVLYLVLGFSFVLSRFLIGERIPLPIMWRLLRFDWLVVSLELLFTMVAIEAYQLFGYVGLMTTFLLLSLLKMSLSKATETEETQTKIDQIERLKEQLYRVDSETLLIEKFWNGLREIVEVERGWLQVNRDSSRTFYDMTGRADRAVPDAYTLERHRDAGETYFLYDSLHEWHPELLVHQTELHQSALVIQPVRSTTNAVSCMISTTANGAYEEALAVEIHRLLKTLSWSLERIDERDRLQHESLTDPLTALPNQRALRRWTKERMNDVASYPLSVFLVDLDHFKAVNDTYGHAFGDEVLIEAGALFTRLVRTGDLVTRYGGEEFVFPRTNEQAAILTGEKIRQALKAHPFGTEGVRINVTASIGVETIHEYEELDTVLRNADRAMYVGAKFNGRDRVAHYRDTSTERIQ</sequence>
<dbReference type="PANTHER" id="PTHR45138:SF9">
    <property type="entry name" value="DIGUANYLATE CYCLASE DGCM-RELATED"/>
    <property type="match status" value="1"/>
</dbReference>
<organism evidence="3 4">
    <name type="scientific">Exiguobacterium aurantiacum</name>
    <dbReference type="NCBI Taxonomy" id="33987"/>
    <lineage>
        <taxon>Bacteria</taxon>
        <taxon>Bacillati</taxon>
        <taxon>Bacillota</taxon>
        <taxon>Bacilli</taxon>
        <taxon>Bacillales</taxon>
        <taxon>Bacillales Family XII. Incertae Sedis</taxon>
        <taxon>Exiguobacterium</taxon>
    </lineage>
</organism>
<feature type="transmembrane region" description="Helical" evidence="1">
    <location>
        <begin position="146"/>
        <end position="167"/>
    </location>
</feature>
<proteinExistence type="predicted"/>
<feature type="transmembrane region" description="Helical" evidence="1">
    <location>
        <begin position="6"/>
        <end position="23"/>
    </location>
</feature>
<dbReference type="EC" id="2.7.7.65" evidence="3"/>
<dbReference type="AlphaFoldDB" id="A0A377FRS1"/>
<dbReference type="EMBL" id="UGGP01000001">
    <property type="protein sequence ID" value="STO07408.1"/>
    <property type="molecule type" value="Genomic_DNA"/>
</dbReference>
<keyword evidence="3" id="KW-0808">Transferase</keyword>
<dbReference type="Gene3D" id="3.30.70.270">
    <property type="match status" value="1"/>
</dbReference>
<dbReference type="CDD" id="cd01949">
    <property type="entry name" value="GGDEF"/>
    <property type="match status" value="1"/>
</dbReference>
<dbReference type="PANTHER" id="PTHR45138">
    <property type="entry name" value="REGULATORY COMPONENTS OF SENSORY TRANSDUCTION SYSTEM"/>
    <property type="match status" value="1"/>
</dbReference>
<evidence type="ECO:0000256" key="1">
    <source>
        <dbReference type="SAM" id="Phobius"/>
    </source>
</evidence>
<dbReference type="OrthoDB" id="9759607at2"/>
<dbReference type="InterPro" id="IPR029787">
    <property type="entry name" value="Nucleotide_cyclase"/>
</dbReference>
<feature type="domain" description="GGDEF" evidence="2">
    <location>
        <begin position="420"/>
        <end position="551"/>
    </location>
</feature>
<name>A0A377FRS1_9BACL</name>
<evidence type="ECO:0000259" key="2">
    <source>
        <dbReference type="PROSITE" id="PS50887"/>
    </source>
</evidence>
<reference evidence="3 4" key="1">
    <citation type="submission" date="2018-06" db="EMBL/GenBank/DDBJ databases">
        <authorList>
            <consortium name="Pathogen Informatics"/>
            <person name="Doyle S."/>
        </authorList>
    </citation>
    <scope>NUCLEOTIDE SEQUENCE [LARGE SCALE GENOMIC DNA]</scope>
    <source>
        <strain evidence="3 4">NCTC13163</strain>
    </source>
</reference>
<dbReference type="RefSeq" id="WP_029334499.1">
    <property type="nucleotide sequence ID" value="NZ_UGGP01000001.1"/>
</dbReference>
<dbReference type="InterPro" id="IPR050469">
    <property type="entry name" value="Diguanylate_Cyclase"/>
</dbReference>
<feature type="transmembrane region" description="Helical" evidence="1">
    <location>
        <begin position="107"/>
        <end position="126"/>
    </location>
</feature>
<gene>
    <name evidence="3" type="primary">ydeH</name>
    <name evidence="3" type="ORF">NCTC13163_00754</name>
</gene>
<keyword evidence="3" id="KW-0548">Nucleotidyltransferase</keyword>
<dbReference type="InterPro" id="IPR043128">
    <property type="entry name" value="Rev_trsase/Diguanyl_cyclase"/>
</dbReference>
<accession>A0A377FRS1</accession>
<evidence type="ECO:0000313" key="3">
    <source>
        <dbReference type="EMBL" id="STO07408.1"/>
    </source>
</evidence>
<dbReference type="Proteomes" id="UP000254060">
    <property type="component" value="Unassembled WGS sequence"/>
</dbReference>
<dbReference type="GO" id="GO:0052621">
    <property type="term" value="F:diguanylate cyclase activity"/>
    <property type="evidence" value="ECO:0007669"/>
    <property type="project" value="UniProtKB-EC"/>
</dbReference>
<protein>
    <submittedName>
        <fullName evidence="3">Diguanylate cyclase YdeH</fullName>
        <ecNumber evidence="3">2.7.7.65</ecNumber>
    </submittedName>
</protein>
<dbReference type="STRING" id="1397694.GCA_000702585_01269"/>